<feature type="region of interest" description="Disordered" evidence="1">
    <location>
        <begin position="58"/>
        <end position="83"/>
    </location>
</feature>
<protein>
    <submittedName>
        <fullName evidence="2">Uncharacterized protein</fullName>
    </submittedName>
</protein>
<evidence type="ECO:0000313" key="3">
    <source>
        <dbReference type="Proteomes" id="UP000324222"/>
    </source>
</evidence>
<reference evidence="2 3" key="1">
    <citation type="submission" date="2019-05" db="EMBL/GenBank/DDBJ databases">
        <title>Another draft genome of Portunus trituberculatus and its Hox gene families provides insights of decapod evolution.</title>
        <authorList>
            <person name="Jeong J.-H."/>
            <person name="Song I."/>
            <person name="Kim S."/>
            <person name="Choi T."/>
            <person name="Kim D."/>
            <person name="Ryu S."/>
            <person name="Kim W."/>
        </authorList>
    </citation>
    <scope>NUCLEOTIDE SEQUENCE [LARGE SCALE GENOMIC DNA]</scope>
    <source>
        <tissue evidence="2">Muscle</tissue>
    </source>
</reference>
<keyword evidence="3" id="KW-1185">Reference proteome</keyword>
<accession>A0A5B7JTW7</accession>
<name>A0A5B7JTW7_PORTR</name>
<evidence type="ECO:0000313" key="2">
    <source>
        <dbReference type="EMBL" id="MPC96528.1"/>
    </source>
</evidence>
<comment type="caution">
    <text evidence="2">The sequence shown here is derived from an EMBL/GenBank/DDBJ whole genome shotgun (WGS) entry which is preliminary data.</text>
</comment>
<evidence type="ECO:0000256" key="1">
    <source>
        <dbReference type="SAM" id="MobiDB-lite"/>
    </source>
</evidence>
<dbReference type="EMBL" id="VSRR010106315">
    <property type="protein sequence ID" value="MPC96528.1"/>
    <property type="molecule type" value="Genomic_DNA"/>
</dbReference>
<organism evidence="2 3">
    <name type="scientific">Portunus trituberculatus</name>
    <name type="common">Swimming crab</name>
    <name type="synonym">Neptunus trituberculatus</name>
    <dbReference type="NCBI Taxonomy" id="210409"/>
    <lineage>
        <taxon>Eukaryota</taxon>
        <taxon>Metazoa</taxon>
        <taxon>Ecdysozoa</taxon>
        <taxon>Arthropoda</taxon>
        <taxon>Crustacea</taxon>
        <taxon>Multicrustacea</taxon>
        <taxon>Malacostraca</taxon>
        <taxon>Eumalacostraca</taxon>
        <taxon>Eucarida</taxon>
        <taxon>Decapoda</taxon>
        <taxon>Pleocyemata</taxon>
        <taxon>Brachyura</taxon>
        <taxon>Eubrachyura</taxon>
        <taxon>Portunoidea</taxon>
        <taxon>Portunidae</taxon>
        <taxon>Portuninae</taxon>
        <taxon>Portunus</taxon>
    </lineage>
</organism>
<dbReference type="AlphaFoldDB" id="A0A5B7JTW7"/>
<proteinExistence type="predicted"/>
<dbReference type="Proteomes" id="UP000324222">
    <property type="component" value="Unassembled WGS sequence"/>
</dbReference>
<sequence>MREEEEGQRGRGRAEGGMLEVTANKCPLLEHLDLSYSLNPFLLSLPLHNLPSPPALPRPSLATLDAPPTQYTLPRTTRARPPRSARLTLARRLGEVECVLPLLLLQESHIAVHSVVDVHFGSHTW</sequence>
<gene>
    <name evidence="2" type="ORF">E2C01_091791</name>
</gene>